<evidence type="ECO:0000313" key="4">
    <source>
        <dbReference type="Proteomes" id="UP000663853"/>
    </source>
</evidence>
<dbReference type="PANTHER" id="PTHR48081:SF8">
    <property type="entry name" value="ALPHA_BETA HYDROLASE FOLD-3 DOMAIN-CONTAINING PROTEIN-RELATED"/>
    <property type="match status" value="1"/>
</dbReference>
<comment type="caution">
    <text evidence="3">The sequence shown here is derived from an EMBL/GenBank/DDBJ whole genome shotgun (WGS) entry which is preliminary data.</text>
</comment>
<dbReference type="PANTHER" id="PTHR48081">
    <property type="entry name" value="AB HYDROLASE SUPERFAMILY PROTEIN C4A8.06C"/>
    <property type="match status" value="1"/>
</dbReference>
<evidence type="ECO:0000313" key="3">
    <source>
        <dbReference type="EMBL" id="CAE6530868.1"/>
    </source>
</evidence>
<protein>
    <recommendedName>
        <fullName evidence="2">Alpha/beta hydrolase fold-3 domain-containing protein</fullName>
    </recommendedName>
</protein>
<dbReference type="Gene3D" id="3.40.50.1820">
    <property type="entry name" value="alpha/beta hydrolase"/>
    <property type="match status" value="1"/>
</dbReference>
<reference evidence="3" key="1">
    <citation type="submission" date="2021-01" db="EMBL/GenBank/DDBJ databases">
        <authorList>
            <person name="Kaushik A."/>
        </authorList>
    </citation>
    <scope>NUCLEOTIDE SEQUENCE</scope>
    <source>
        <strain evidence="3">AG6-10EEA</strain>
    </source>
</reference>
<evidence type="ECO:0000256" key="1">
    <source>
        <dbReference type="ARBA" id="ARBA00022801"/>
    </source>
</evidence>
<dbReference type="Pfam" id="PF07859">
    <property type="entry name" value="Abhydrolase_3"/>
    <property type="match status" value="1"/>
</dbReference>
<organism evidence="3 4">
    <name type="scientific">Rhizoctonia solani</name>
    <dbReference type="NCBI Taxonomy" id="456999"/>
    <lineage>
        <taxon>Eukaryota</taxon>
        <taxon>Fungi</taxon>
        <taxon>Dikarya</taxon>
        <taxon>Basidiomycota</taxon>
        <taxon>Agaricomycotina</taxon>
        <taxon>Agaricomycetes</taxon>
        <taxon>Cantharellales</taxon>
        <taxon>Ceratobasidiaceae</taxon>
        <taxon>Rhizoctonia</taxon>
    </lineage>
</organism>
<dbReference type="InterPro" id="IPR013094">
    <property type="entry name" value="AB_hydrolase_3"/>
</dbReference>
<dbReference type="SUPFAM" id="SSF53474">
    <property type="entry name" value="alpha/beta-Hydrolases"/>
    <property type="match status" value="1"/>
</dbReference>
<dbReference type="InterPro" id="IPR050300">
    <property type="entry name" value="GDXG_lipolytic_enzyme"/>
</dbReference>
<sequence length="282" mass="31288">MAPDSYNKLAPGFREFFLANPRRLPPLYGTSWSPAFRQPLPGGPPDVGAEPPIPVGSQRIIDLGNFSVQVMVPDVDYRLAPEHPYPAAVNDSWNSLLWLHTDGAEQLGIDTDRIALVGSSAGGNLAAVIAQRASMNFPRVPIRLQVLVVPVVDASHTEDRASWTQSMIEYETDFPLPVLDSFWLRDRYLPNPEDWKKPEASPIYQEDPAAFEGTPSTLIVVAELDSLRNDGELYAQVLEKFSVPVTVKLVKGLTHMGVKADRVCEAARDFRDYLVGFFKDNL</sequence>
<dbReference type="Proteomes" id="UP000663853">
    <property type="component" value="Unassembled WGS sequence"/>
</dbReference>
<evidence type="ECO:0000259" key="2">
    <source>
        <dbReference type="Pfam" id="PF07859"/>
    </source>
</evidence>
<feature type="domain" description="Alpha/beta hydrolase fold-3" evidence="2">
    <location>
        <begin position="68"/>
        <end position="255"/>
    </location>
</feature>
<name>A0A8H3HQP7_9AGAM</name>
<accession>A0A8H3HQP7</accession>
<proteinExistence type="predicted"/>
<dbReference type="AlphaFoldDB" id="A0A8H3HQP7"/>
<keyword evidence="1" id="KW-0378">Hydrolase</keyword>
<dbReference type="EMBL" id="CAJMXA010004000">
    <property type="protein sequence ID" value="CAE6530868.1"/>
    <property type="molecule type" value="Genomic_DNA"/>
</dbReference>
<dbReference type="GO" id="GO:0016787">
    <property type="term" value="F:hydrolase activity"/>
    <property type="evidence" value="ECO:0007669"/>
    <property type="project" value="UniProtKB-KW"/>
</dbReference>
<gene>
    <name evidence="3" type="ORF">RDB_LOCUS167697</name>
</gene>
<dbReference type="InterPro" id="IPR029058">
    <property type="entry name" value="AB_hydrolase_fold"/>
</dbReference>